<sequence>MTRLIRVLVLGLLAQWTVATAAEAEAKADPAPAGGSSEGLVYEAIDKQEVITGNATKPAGKKPPVEGWWESKICTGEYCVYTNRKINKGRGLALVTKFGDYQKGENKIEDPSLFVETEVVDKGIGITAAKTVRRGKRLMSVTPVLLVHQDLFKDVKKRIDRKRVLEAAVAYLPDATREVFDRQRIQGLAPGDGRKKRSVEEIILGAPFEISLPFDMHAEQHSRHYAHYPEVAVVQHDCRPNVAWHIDPNFSLKLNVARRAQTGEELTMAYVDPFWPRYKRQAWVQKHRGLGKPCSCQVCSLKEEKLKESDARVNEIQDLLAKLRNHDSKDITEEMIDHFLALVDKEKLSTKLGEAYEYAALNYNYLGLDVKAKKYADLAVQAGIIEDGPEANNVVANRVFASDIKGHYSYRFTLKRRQNKN</sequence>
<name>A0AAJ0BGT5_9PEZI</name>
<dbReference type="Pfam" id="PF00856">
    <property type="entry name" value="SET"/>
    <property type="match status" value="1"/>
</dbReference>
<keyword evidence="4" id="KW-1185">Reference proteome</keyword>
<dbReference type="Gene3D" id="2.170.270.10">
    <property type="entry name" value="SET domain"/>
    <property type="match status" value="1"/>
</dbReference>
<protein>
    <recommendedName>
        <fullName evidence="2">SET domain-containing protein</fullName>
    </recommendedName>
</protein>
<accession>A0AAJ0BGT5</accession>
<dbReference type="EMBL" id="MU839832">
    <property type="protein sequence ID" value="KAK1756562.1"/>
    <property type="molecule type" value="Genomic_DNA"/>
</dbReference>
<evidence type="ECO:0000313" key="4">
    <source>
        <dbReference type="Proteomes" id="UP001239445"/>
    </source>
</evidence>
<dbReference type="InterPro" id="IPR046341">
    <property type="entry name" value="SET_dom_sf"/>
</dbReference>
<feature type="chain" id="PRO_5042522162" description="SET domain-containing protein" evidence="1">
    <location>
        <begin position="22"/>
        <end position="421"/>
    </location>
</feature>
<feature type="domain" description="SET" evidence="2">
    <location>
        <begin position="123"/>
        <end position="270"/>
    </location>
</feature>
<organism evidence="3 4">
    <name type="scientific">Echria macrotheca</name>
    <dbReference type="NCBI Taxonomy" id="438768"/>
    <lineage>
        <taxon>Eukaryota</taxon>
        <taxon>Fungi</taxon>
        <taxon>Dikarya</taxon>
        <taxon>Ascomycota</taxon>
        <taxon>Pezizomycotina</taxon>
        <taxon>Sordariomycetes</taxon>
        <taxon>Sordariomycetidae</taxon>
        <taxon>Sordariales</taxon>
        <taxon>Schizotheciaceae</taxon>
        <taxon>Echria</taxon>
    </lineage>
</organism>
<dbReference type="InterPro" id="IPR001214">
    <property type="entry name" value="SET_dom"/>
</dbReference>
<reference evidence="3" key="1">
    <citation type="submission" date="2023-06" db="EMBL/GenBank/DDBJ databases">
        <title>Genome-scale phylogeny and comparative genomics of the fungal order Sordariales.</title>
        <authorList>
            <consortium name="Lawrence Berkeley National Laboratory"/>
            <person name="Hensen N."/>
            <person name="Bonometti L."/>
            <person name="Westerberg I."/>
            <person name="Brannstrom I.O."/>
            <person name="Guillou S."/>
            <person name="Cros-Aarteil S."/>
            <person name="Calhoun S."/>
            <person name="Haridas S."/>
            <person name="Kuo A."/>
            <person name="Mondo S."/>
            <person name="Pangilinan J."/>
            <person name="Riley R."/>
            <person name="Labutti K."/>
            <person name="Andreopoulos B."/>
            <person name="Lipzen A."/>
            <person name="Chen C."/>
            <person name="Yanf M."/>
            <person name="Daum C."/>
            <person name="Ng V."/>
            <person name="Clum A."/>
            <person name="Steindorff A."/>
            <person name="Ohm R."/>
            <person name="Martin F."/>
            <person name="Silar P."/>
            <person name="Natvig D."/>
            <person name="Lalanne C."/>
            <person name="Gautier V."/>
            <person name="Ament-Velasquez S.L."/>
            <person name="Kruys A."/>
            <person name="Hutchinson M.I."/>
            <person name="Powell A.J."/>
            <person name="Barry K."/>
            <person name="Miller A.N."/>
            <person name="Grigoriev I.V."/>
            <person name="Debuchy R."/>
            <person name="Gladieux P."/>
            <person name="Thoren M.H."/>
            <person name="Johannesson H."/>
        </authorList>
    </citation>
    <scope>NUCLEOTIDE SEQUENCE</scope>
    <source>
        <strain evidence="3">PSN4</strain>
    </source>
</reference>
<dbReference type="Proteomes" id="UP001239445">
    <property type="component" value="Unassembled WGS sequence"/>
</dbReference>
<keyword evidence="1" id="KW-0732">Signal</keyword>
<dbReference type="PANTHER" id="PTHR47332:SF6">
    <property type="entry name" value="SET DOMAIN-CONTAINING PROTEIN"/>
    <property type="match status" value="1"/>
</dbReference>
<evidence type="ECO:0000256" key="1">
    <source>
        <dbReference type="SAM" id="SignalP"/>
    </source>
</evidence>
<evidence type="ECO:0000259" key="2">
    <source>
        <dbReference type="Pfam" id="PF00856"/>
    </source>
</evidence>
<dbReference type="SUPFAM" id="SSF82199">
    <property type="entry name" value="SET domain"/>
    <property type="match status" value="1"/>
</dbReference>
<dbReference type="CDD" id="cd20071">
    <property type="entry name" value="SET_SMYD"/>
    <property type="match status" value="1"/>
</dbReference>
<dbReference type="PANTHER" id="PTHR47332">
    <property type="entry name" value="SET DOMAIN-CONTAINING PROTEIN 5"/>
    <property type="match status" value="1"/>
</dbReference>
<gene>
    <name evidence="3" type="ORF">QBC47DRAFT_445220</name>
</gene>
<comment type="caution">
    <text evidence="3">The sequence shown here is derived from an EMBL/GenBank/DDBJ whole genome shotgun (WGS) entry which is preliminary data.</text>
</comment>
<proteinExistence type="predicted"/>
<feature type="signal peptide" evidence="1">
    <location>
        <begin position="1"/>
        <end position="21"/>
    </location>
</feature>
<dbReference type="InterPro" id="IPR053185">
    <property type="entry name" value="SET_domain_protein"/>
</dbReference>
<evidence type="ECO:0000313" key="3">
    <source>
        <dbReference type="EMBL" id="KAK1756562.1"/>
    </source>
</evidence>
<dbReference type="AlphaFoldDB" id="A0AAJ0BGT5"/>